<name>A0A7W6IPV5_9HYPH</name>
<sequence>MPQWVKLSPEDRMKVLPSITGYRAYLAKNSDLETIHFAGI</sequence>
<protein>
    <submittedName>
        <fullName evidence="1">Uncharacterized protein</fullName>
    </submittedName>
</protein>
<comment type="caution">
    <text evidence="1">The sequence shown here is derived from an EMBL/GenBank/DDBJ whole genome shotgun (WGS) entry which is preliminary data.</text>
</comment>
<dbReference type="EMBL" id="JACIEW010000009">
    <property type="protein sequence ID" value="MBB4053550.1"/>
    <property type="molecule type" value="Genomic_DNA"/>
</dbReference>
<dbReference type="Proteomes" id="UP000547011">
    <property type="component" value="Unassembled WGS sequence"/>
</dbReference>
<evidence type="ECO:0000313" key="2">
    <source>
        <dbReference type="Proteomes" id="UP000547011"/>
    </source>
</evidence>
<proteinExistence type="predicted"/>
<reference evidence="1 2" key="1">
    <citation type="submission" date="2020-08" db="EMBL/GenBank/DDBJ databases">
        <title>Genomic Encyclopedia of Type Strains, Phase IV (KMG-IV): sequencing the most valuable type-strain genomes for metagenomic binning, comparative biology and taxonomic classification.</title>
        <authorList>
            <person name="Goeker M."/>
        </authorList>
    </citation>
    <scope>NUCLEOTIDE SEQUENCE [LARGE SCALE GENOMIC DNA]</scope>
    <source>
        <strain evidence="1 2">DSM 23447</strain>
    </source>
</reference>
<accession>A0A7W6IPV5</accession>
<gene>
    <name evidence="1" type="ORF">GGR20_003212</name>
</gene>
<keyword evidence="2" id="KW-1185">Reference proteome</keyword>
<organism evidence="1 2">
    <name type="scientific">Devosia subaequoris</name>
    <dbReference type="NCBI Taxonomy" id="395930"/>
    <lineage>
        <taxon>Bacteria</taxon>
        <taxon>Pseudomonadati</taxon>
        <taxon>Pseudomonadota</taxon>
        <taxon>Alphaproteobacteria</taxon>
        <taxon>Hyphomicrobiales</taxon>
        <taxon>Devosiaceae</taxon>
        <taxon>Devosia</taxon>
    </lineage>
</organism>
<evidence type="ECO:0000313" key="1">
    <source>
        <dbReference type="EMBL" id="MBB4053550.1"/>
    </source>
</evidence>
<dbReference type="AlphaFoldDB" id="A0A7W6IPV5"/>